<proteinExistence type="predicted"/>
<evidence type="ECO:0000313" key="2">
    <source>
        <dbReference type="Proteomes" id="UP000236745"/>
    </source>
</evidence>
<accession>A0A1H5XLC6</accession>
<dbReference type="RefSeq" id="WP_104002333.1">
    <property type="nucleotide sequence ID" value="NZ_FNVQ01000001.1"/>
</dbReference>
<organism evidence="1 2">
    <name type="scientific">Marinobacterium lutimaris</name>
    <dbReference type="NCBI Taxonomy" id="568106"/>
    <lineage>
        <taxon>Bacteria</taxon>
        <taxon>Pseudomonadati</taxon>
        <taxon>Pseudomonadota</taxon>
        <taxon>Gammaproteobacteria</taxon>
        <taxon>Oceanospirillales</taxon>
        <taxon>Oceanospirillaceae</taxon>
        <taxon>Marinobacterium</taxon>
    </lineage>
</organism>
<dbReference type="EMBL" id="FNVQ01000001">
    <property type="protein sequence ID" value="SEG12512.1"/>
    <property type="molecule type" value="Genomic_DNA"/>
</dbReference>
<dbReference type="OrthoDB" id="6089759at2"/>
<protein>
    <recommendedName>
        <fullName evidence="3">GpW protein</fullName>
    </recommendedName>
</protein>
<keyword evidence="2" id="KW-1185">Reference proteome</keyword>
<sequence length="69" mass="8057">MTTFTTDQLANLKKAYARGVLRVREGDTWIEYQSMKQMREAIELMETELGIEHANKPRGVRRVRFGTVK</sequence>
<gene>
    <name evidence="1" type="ORF">SAMN05444390_1011426</name>
</gene>
<dbReference type="Proteomes" id="UP000236745">
    <property type="component" value="Unassembled WGS sequence"/>
</dbReference>
<evidence type="ECO:0008006" key="3">
    <source>
        <dbReference type="Google" id="ProtNLM"/>
    </source>
</evidence>
<name>A0A1H5XLC6_9GAMM</name>
<reference evidence="1 2" key="1">
    <citation type="submission" date="2016-10" db="EMBL/GenBank/DDBJ databases">
        <authorList>
            <person name="de Groot N.N."/>
        </authorList>
    </citation>
    <scope>NUCLEOTIDE SEQUENCE [LARGE SCALE GENOMIC DNA]</scope>
    <source>
        <strain evidence="1 2">DSM 22012</strain>
    </source>
</reference>
<dbReference type="NCBIfam" id="NF047331">
    <property type="entry name" value="phage_HTJ"/>
    <property type="match status" value="1"/>
</dbReference>
<evidence type="ECO:0000313" key="1">
    <source>
        <dbReference type="EMBL" id="SEG12512.1"/>
    </source>
</evidence>
<dbReference type="AlphaFoldDB" id="A0A1H5XLC6"/>